<name>A0A1G2LGT8_9BACT</name>
<dbReference type="AlphaFoldDB" id="A0A1G2LGT8"/>
<accession>A0A1G2LGT8</accession>
<evidence type="ECO:0000313" key="3">
    <source>
        <dbReference type="Proteomes" id="UP000179052"/>
    </source>
</evidence>
<proteinExistence type="predicted"/>
<dbReference type="Proteomes" id="UP000179052">
    <property type="component" value="Unassembled WGS sequence"/>
</dbReference>
<evidence type="ECO:0000313" key="2">
    <source>
        <dbReference type="EMBL" id="OHA10019.1"/>
    </source>
</evidence>
<dbReference type="EMBL" id="MHQV01000043">
    <property type="protein sequence ID" value="OHA10019.1"/>
    <property type="molecule type" value="Genomic_DNA"/>
</dbReference>
<protein>
    <submittedName>
        <fullName evidence="2">Uncharacterized protein</fullName>
    </submittedName>
</protein>
<evidence type="ECO:0000256" key="1">
    <source>
        <dbReference type="SAM" id="MobiDB-lite"/>
    </source>
</evidence>
<sequence>MHDSCAYLQLTQDGDKAINKRSYVVCELRSFDESRAGDYPWSDFGRPSTRRREVGKPGGVKHLKRNQKEPLALGREALRLCGPFRRRRTSLAVYAGAGEAPQGATIACSRNARNPR</sequence>
<reference evidence="2 3" key="1">
    <citation type="journal article" date="2016" name="Nat. Commun.">
        <title>Thousands of microbial genomes shed light on interconnected biogeochemical processes in an aquifer system.</title>
        <authorList>
            <person name="Anantharaman K."/>
            <person name="Brown C.T."/>
            <person name="Hug L.A."/>
            <person name="Sharon I."/>
            <person name="Castelle C.J."/>
            <person name="Probst A.J."/>
            <person name="Thomas B.C."/>
            <person name="Singh A."/>
            <person name="Wilkins M.J."/>
            <person name="Karaoz U."/>
            <person name="Brodie E.L."/>
            <person name="Williams K.H."/>
            <person name="Hubbard S.S."/>
            <person name="Banfield J.F."/>
        </authorList>
    </citation>
    <scope>NUCLEOTIDE SEQUENCE [LARGE SCALE GENOMIC DNA]</scope>
</reference>
<comment type="caution">
    <text evidence="2">The sequence shown here is derived from an EMBL/GenBank/DDBJ whole genome shotgun (WGS) entry which is preliminary data.</text>
</comment>
<organism evidence="2 3">
    <name type="scientific">Candidatus Sungbacteria bacterium RIFCSPLOWO2_02_FULL_48_13b</name>
    <dbReference type="NCBI Taxonomy" id="1802283"/>
    <lineage>
        <taxon>Bacteria</taxon>
        <taxon>Candidatus Sungiibacteriota</taxon>
    </lineage>
</organism>
<dbReference type="STRING" id="1802283.A3H71_00495"/>
<feature type="region of interest" description="Disordered" evidence="1">
    <location>
        <begin position="35"/>
        <end position="62"/>
    </location>
</feature>
<gene>
    <name evidence="2" type="ORF">A3H71_00495</name>
</gene>